<feature type="region of interest" description="Disordered" evidence="1">
    <location>
        <begin position="284"/>
        <end position="326"/>
    </location>
</feature>
<feature type="region of interest" description="Disordered" evidence="1">
    <location>
        <begin position="347"/>
        <end position="434"/>
    </location>
</feature>
<dbReference type="Proteomes" id="UP000030669">
    <property type="component" value="Unassembled WGS sequence"/>
</dbReference>
<dbReference type="RefSeq" id="XP_007862076.1">
    <property type="nucleotide sequence ID" value="XM_007863885.1"/>
</dbReference>
<dbReference type="STRING" id="670483.S7QGD9"/>
<gene>
    <name evidence="2" type="ORF">GLOTRDRAFT_113812</name>
</gene>
<feature type="region of interest" description="Disordered" evidence="1">
    <location>
        <begin position="149"/>
        <end position="174"/>
    </location>
</feature>
<name>S7QGD9_GLOTA</name>
<evidence type="ECO:0000313" key="2">
    <source>
        <dbReference type="EMBL" id="EPQ58961.1"/>
    </source>
</evidence>
<evidence type="ECO:0000313" key="3">
    <source>
        <dbReference type="Proteomes" id="UP000030669"/>
    </source>
</evidence>
<evidence type="ECO:0008006" key="4">
    <source>
        <dbReference type="Google" id="ProtNLM"/>
    </source>
</evidence>
<dbReference type="EMBL" id="KB469297">
    <property type="protein sequence ID" value="EPQ58961.1"/>
    <property type="molecule type" value="Genomic_DNA"/>
</dbReference>
<dbReference type="Pfam" id="PF08045">
    <property type="entry name" value="CDC14"/>
    <property type="match status" value="2"/>
</dbReference>
<dbReference type="GeneID" id="19299787"/>
<reference evidence="2 3" key="1">
    <citation type="journal article" date="2012" name="Science">
        <title>The Paleozoic origin of enzymatic lignin decomposition reconstructed from 31 fungal genomes.</title>
        <authorList>
            <person name="Floudas D."/>
            <person name="Binder M."/>
            <person name="Riley R."/>
            <person name="Barry K."/>
            <person name="Blanchette R.A."/>
            <person name="Henrissat B."/>
            <person name="Martinez A.T."/>
            <person name="Otillar R."/>
            <person name="Spatafora J.W."/>
            <person name="Yadav J.S."/>
            <person name="Aerts A."/>
            <person name="Benoit I."/>
            <person name="Boyd A."/>
            <person name="Carlson A."/>
            <person name="Copeland A."/>
            <person name="Coutinho P.M."/>
            <person name="de Vries R.P."/>
            <person name="Ferreira P."/>
            <person name="Findley K."/>
            <person name="Foster B."/>
            <person name="Gaskell J."/>
            <person name="Glotzer D."/>
            <person name="Gorecki P."/>
            <person name="Heitman J."/>
            <person name="Hesse C."/>
            <person name="Hori C."/>
            <person name="Igarashi K."/>
            <person name="Jurgens J.A."/>
            <person name="Kallen N."/>
            <person name="Kersten P."/>
            <person name="Kohler A."/>
            <person name="Kuees U."/>
            <person name="Kumar T.K.A."/>
            <person name="Kuo A."/>
            <person name="LaButti K."/>
            <person name="Larrondo L.F."/>
            <person name="Lindquist E."/>
            <person name="Ling A."/>
            <person name="Lombard V."/>
            <person name="Lucas S."/>
            <person name="Lundell T."/>
            <person name="Martin R."/>
            <person name="McLaughlin D.J."/>
            <person name="Morgenstern I."/>
            <person name="Morin E."/>
            <person name="Murat C."/>
            <person name="Nagy L.G."/>
            <person name="Nolan M."/>
            <person name="Ohm R.A."/>
            <person name="Patyshakuliyeva A."/>
            <person name="Rokas A."/>
            <person name="Ruiz-Duenas F.J."/>
            <person name="Sabat G."/>
            <person name="Salamov A."/>
            <person name="Samejima M."/>
            <person name="Schmutz J."/>
            <person name="Slot J.C."/>
            <person name="St John F."/>
            <person name="Stenlid J."/>
            <person name="Sun H."/>
            <person name="Sun S."/>
            <person name="Syed K."/>
            <person name="Tsang A."/>
            <person name="Wiebenga A."/>
            <person name="Young D."/>
            <person name="Pisabarro A."/>
            <person name="Eastwood D.C."/>
            <person name="Martin F."/>
            <person name="Cullen D."/>
            <person name="Grigoriev I.V."/>
            <person name="Hibbett D.S."/>
        </authorList>
    </citation>
    <scope>NUCLEOTIDE SEQUENCE [LARGE SCALE GENOMIC DNA]</scope>
    <source>
        <strain evidence="2 3">ATCC 11539</strain>
    </source>
</reference>
<feature type="compositionally biased region" description="Pro residues" evidence="1">
    <location>
        <begin position="250"/>
        <end position="259"/>
    </location>
</feature>
<dbReference type="InterPro" id="IPR012535">
    <property type="entry name" value="Cell_div_Cdc14"/>
</dbReference>
<proteinExistence type="predicted"/>
<dbReference type="OMA" id="REVDYEP"/>
<accession>S7QGD9</accession>
<dbReference type="AlphaFoldDB" id="S7QGD9"/>
<feature type="compositionally biased region" description="Low complexity" evidence="1">
    <location>
        <begin position="348"/>
        <end position="370"/>
    </location>
</feature>
<evidence type="ECO:0000256" key="1">
    <source>
        <dbReference type="SAM" id="MobiDB-lite"/>
    </source>
</evidence>
<protein>
    <recommendedName>
        <fullName evidence="4">CDC14-domain-containing protein</fullName>
    </recommendedName>
</protein>
<sequence>MDLTNEEMRMVLQDALDDLCSPRTSMNCKGRALQAIHELMGDICIPDDPAADDRRDYFLALQDTFECNIPSRILDWISHSTVRLEQLTSKECQDHDRKDQLNALVPLLTRALGVIQGFPLMHKPSKAFLVRQYSLEILVDLLSVSRRLHPAPSTPDHKRSKSTSSPHPGHRTPPMELQIAILDTLICALVDSVPGLRIFEEIDGLKTVVKALKRSPYDVSMKCMAFICFYMGEDEFALSGDRPPASETPRPVPPVPTAPSTPVRSGHSKARSLAARLELRPSPYALSGHSSSSSESSALSDAESYTSVESSAGPKTPPDDAPLHHPLSALRRDADAIPQSPKKERFARLGLGSGPSSRGGLSPIGISGLSIEMTPSTPTKGEGRSSYADSDVSCLSPRSPAGMYDRRRRLRSPSPPTRQKGRGERRFRPRTKEEKEEILAGMVDNVDYLLENMRKVGIWGAC</sequence>
<keyword evidence="3" id="KW-1185">Reference proteome</keyword>
<feature type="compositionally biased region" description="Low complexity" evidence="1">
    <location>
        <begin position="284"/>
        <end position="305"/>
    </location>
</feature>
<dbReference type="PANTHER" id="PTHR34065">
    <property type="entry name" value="CELL DIVISION CONTROL PROTEIN 14"/>
    <property type="match status" value="1"/>
</dbReference>
<organism evidence="2 3">
    <name type="scientific">Gloeophyllum trabeum (strain ATCC 11539 / FP-39264 / Madison 617)</name>
    <name type="common">Brown rot fungus</name>
    <dbReference type="NCBI Taxonomy" id="670483"/>
    <lineage>
        <taxon>Eukaryota</taxon>
        <taxon>Fungi</taxon>
        <taxon>Dikarya</taxon>
        <taxon>Basidiomycota</taxon>
        <taxon>Agaricomycotina</taxon>
        <taxon>Agaricomycetes</taxon>
        <taxon>Gloeophyllales</taxon>
        <taxon>Gloeophyllaceae</taxon>
        <taxon>Gloeophyllum</taxon>
    </lineage>
</organism>
<dbReference type="eggNOG" id="ENOG502S6JC">
    <property type="taxonomic scope" value="Eukaryota"/>
</dbReference>
<dbReference type="OrthoDB" id="5357220at2759"/>
<feature type="region of interest" description="Disordered" evidence="1">
    <location>
        <begin position="240"/>
        <end position="271"/>
    </location>
</feature>
<dbReference type="KEGG" id="gtr:GLOTRDRAFT_113812"/>
<dbReference type="PANTHER" id="PTHR34065:SF1">
    <property type="entry name" value="CELL DIVISION CONTROL PROTEIN 14"/>
    <property type="match status" value="1"/>
</dbReference>
<dbReference type="HOGENOM" id="CLU_043859_0_0_1"/>
<feature type="compositionally biased region" description="Basic and acidic residues" evidence="1">
    <location>
        <begin position="421"/>
        <end position="434"/>
    </location>
</feature>